<evidence type="ECO:0000313" key="7">
    <source>
        <dbReference type="EMBL" id="MSU05725.1"/>
    </source>
</evidence>
<dbReference type="PIRSF" id="PIRSF004808">
    <property type="entry name" value="LasT"/>
    <property type="match status" value="1"/>
</dbReference>
<keyword evidence="2 5" id="KW-0489">Methyltransferase</keyword>
<dbReference type="AlphaFoldDB" id="A0A7X2PC92"/>
<dbReference type="InterPro" id="IPR001537">
    <property type="entry name" value="SpoU_MeTrfase"/>
</dbReference>
<evidence type="ECO:0000313" key="8">
    <source>
        <dbReference type="Proteomes" id="UP000460549"/>
    </source>
</evidence>
<proteinExistence type="inferred from homology"/>
<comment type="subunit">
    <text evidence="5">Homodimer.</text>
</comment>
<dbReference type="GO" id="GO:0005829">
    <property type="term" value="C:cytosol"/>
    <property type="evidence" value="ECO:0007669"/>
    <property type="project" value="TreeGrafter"/>
</dbReference>
<dbReference type="EMBL" id="VUNN01000003">
    <property type="protein sequence ID" value="MSU05725.1"/>
    <property type="molecule type" value="Genomic_DNA"/>
</dbReference>
<dbReference type="Gene3D" id="3.40.1280.10">
    <property type="match status" value="1"/>
</dbReference>
<evidence type="ECO:0000259" key="6">
    <source>
        <dbReference type="Pfam" id="PF00588"/>
    </source>
</evidence>
<keyword evidence="5" id="KW-0963">Cytoplasm</keyword>
<comment type="subcellular location">
    <subcellularLocation>
        <location evidence="5">Cytoplasm</location>
    </subcellularLocation>
</comment>
<dbReference type="InterPro" id="IPR029028">
    <property type="entry name" value="Alpha/beta_knot_MTases"/>
</dbReference>
<comment type="caution">
    <text evidence="7">The sequence shown here is derived from an EMBL/GenBank/DDBJ whole genome shotgun (WGS) entry which is preliminary data.</text>
</comment>
<dbReference type="SUPFAM" id="SSF75217">
    <property type="entry name" value="alpha/beta knot"/>
    <property type="match status" value="1"/>
</dbReference>
<keyword evidence="3 7" id="KW-0808">Transferase</keyword>
<keyword evidence="8" id="KW-1185">Reference proteome</keyword>
<dbReference type="GO" id="GO:0002128">
    <property type="term" value="P:tRNA nucleoside ribose methylation"/>
    <property type="evidence" value="ECO:0007669"/>
    <property type="project" value="TreeGrafter"/>
</dbReference>
<dbReference type="Proteomes" id="UP000460549">
    <property type="component" value="Unassembled WGS sequence"/>
</dbReference>
<evidence type="ECO:0000256" key="3">
    <source>
        <dbReference type="ARBA" id="ARBA00022679"/>
    </source>
</evidence>
<comment type="similarity">
    <text evidence="1">Belongs to the class IV-like SAM-binding methyltransferase superfamily. RNA methyltransferase TrmH family.</text>
</comment>
<reference evidence="7 8" key="1">
    <citation type="submission" date="2019-08" db="EMBL/GenBank/DDBJ databases">
        <title>In-depth cultivation of the pig gut microbiome towards novel bacterial diversity and tailored functional studies.</title>
        <authorList>
            <person name="Wylensek D."/>
            <person name="Hitch T.C.A."/>
            <person name="Clavel T."/>
        </authorList>
    </citation>
    <scope>NUCLEOTIDE SEQUENCE [LARGE SCALE GENOMIC DNA]</scope>
    <source>
        <strain evidence="7 8">NM-380-WT-3C1</strain>
    </source>
</reference>
<feature type="domain" description="tRNA/rRNA methyltransferase SpoU type" evidence="6">
    <location>
        <begin position="10"/>
        <end position="159"/>
    </location>
</feature>
<dbReference type="GO" id="GO:0003723">
    <property type="term" value="F:RNA binding"/>
    <property type="evidence" value="ECO:0007669"/>
    <property type="project" value="InterPro"/>
</dbReference>
<organism evidence="7 8">
    <name type="scientific">Bullifex porci</name>
    <dbReference type="NCBI Taxonomy" id="2606638"/>
    <lineage>
        <taxon>Bacteria</taxon>
        <taxon>Pseudomonadati</taxon>
        <taxon>Spirochaetota</taxon>
        <taxon>Spirochaetia</taxon>
        <taxon>Spirochaetales</taxon>
        <taxon>Spirochaetaceae</taxon>
        <taxon>Bullifex</taxon>
    </lineage>
</organism>
<dbReference type="InterPro" id="IPR004384">
    <property type="entry name" value="RNA_MeTrfase_TrmJ/LasT"/>
</dbReference>
<comment type="function">
    <text evidence="5">Catalyzes the formation of 2'O-methylated cytidine (Cm32) or 2'O-methylated uridine (Um32) at position 32 in tRNA.</text>
</comment>
<comment type="catalytic activity">
    <reaction evidence="5">
        <text>cytidine(32) in tRNA + S-adenosyl-L-methionine = 2'-O-methylcytidine(32) in tRNA + S-adenosyl-L-homocysteine + H(+)</text>
        <dbReference type="Rhea" id="RHEA:42932"/>
        <dbReference type="Rhea" id="RHEA-COMP:10288"/>
        <dbReference type="Rhea" id="RHEA-COMP:10289"/>
        <dbReference type="ChEBI" id="CHEBI:15378"/>
        <dbReference type="ChEBI" id="CHEBI:57856"/>
        <dbReference type="ChEBI" id="CHEBI:59789"/>
        <dbReference type="ChEBI" id="CHEBI:74495"/>
        <dbReference type="ChEBI" id="CHEBI:82748"/>
        <dbReference type="EC" id="2.1.1.200"/>
    </reaction>
</comment>
<dbReference type="EC" id="2.1.1.200" evidence="5"/>
<dbReference type="RefSeq" id="WP_154424623.1">
    <property type="nucleotide sequence ID" value="NZ_JAQYPZ010000065.1"/>
</dbReference>
<gene>
    <name evidence="5" type="primary">trmJ</name>
    <name evidence="7" type="ORF">FYJ80_02885</name>
</gene>
<accession>A0A7X2PC92</accession>
<dbReference type="CDD" id="cd18093">
    <property type="entry name" value="SpoU-like_TrmJ"/>
    <property type="match status" value="1"/>
</dbReference>
<keyword evidence="4 5" id="KW-0949">S-adenosyl-L-methionine</keyword>
<keyword evidence="5" id="KW-0819">tRNA processing</keyword>
<evidence type="ECO:0000256" key="1">
    <source>
        <dbReference type="ARBA" id="ARBA00007228"/>
    </source>
</evidence>
<dbReference type="Pfam" id="PF00588">
    <property type="entry name" value="SpoU_methylase"/>
    <property type="match status" value="1"/>
</dbReference>
<evidence type="ECO:0000256" key="4">
    <source>
        <dbReference type="ARBA" id="ARBA00022691"/>
    </source>
</evidence>
<dbReference type="PANTHER" id="PTHR42786:SF2">
    <property type="entry name" value="TRNA (CYTIDINE_URIDINE-2'-O-)-METHYLTRANSFERASE TRMJ"/>
    <property type="match status" value="1"/>
</dbReference>
<comment type="catalytic activity">
    <reaction evidence="5">
        <text>uridine(32) in tRNA + S-adenosyl-L-methionine = 2'-O-methyluridine(32) in tRNA + S-adenosyl-L-homocysteine + H(+)</text>
        <dbReference type="Rhea" id="RHEA:42936"/>
        <dbReference type="Rhea" id="RHEA-COMP:10107"/>
        <dbReference type="Rhea" id="RHEA-COMP:10290"/>
        <dbReference type="ChEBI" id="CHEBI:15378"/>
        <dbReference type="ChEBI" id="CHEBI:57856"/>
        <dbReference type="ChEBI" id="CHEBI:59789"/>
        <dbReference type="ChEBI" id="CHEBI:65315"/>
        <dbReference type="ChEBI" id="CHEBI:74478"/>
        <dbReference type="EC" id="2.1.1.200"/>
    </reaction>
</comment>
<dbReference type="NCBIfam" id="TIGR00050">
    <property type="entry name" value="rRNA_methyl_1"/>
    <property type="match status" value="1"/>
</dbReference>
<sequence length="246" mass="28098">MEKQRYLDRINIVLVDTQDGANIGSVCRAMKTMGITDLSLVTKRSYDDNRVRTLALHASDIWENAKYFSSLEEALKDSIFAVGATRRRGKHRKLSAYSPEQLADHLLTLPDGKVSIVFGRESDGLRDDEVSLCSSIVTIPTSDAFPSLNLSQAVQIITYTLFQRAQEYPAGKSAVTRDRIEKASIEACEHLSNIGYFKWDEEKRWLNQFFKDTLEKAGLQEGEMQLFDKLFRKIEKIKIHKDEKNE</sequence>
<name>A0A7X2PC92_9SPIO</name>
<dbReference type="PANTHER" id="PTHR42786">
    <property type="entry name" value="TRNA/RRNA METHYLTRANSFERASE"/>
    <property type="match status" value="1"/>
</dbReference>
<evidence type="ECO:0000256" key="5">
    <source>
        <dbReference type="RuleBase" id="RU362024"/>
    </source>
</evidence>
<protein>
    <recommendedName>
        <fullName evidence="5">tRNA (cytidine/uridine-2'-O-)-methyltransferase TrmJ</fullName>
        <ecNumber evidence="5">2.1.1.200</ecNumber>
    </recommendedName>
    <alternativeName>
        <fullName evidence="5">tRNA (cytidine(32)/uridine(32)-2'-O)-methyltransferase</fullName>
    </alternativeName>
    <alternativeName>
        <fullName evidence="5">tRNA Cm32/Um32 methyltransferase</fullName>
    </alternativeName>
</protein>
<dbReference type="InterPro" id="IPR029026">
    <property type="entry name" value="tRNA_m1G_MTases_N"/>
</dbReference>
<dbReference type="GO" id="GO:0160206">
    <property type="term" value="F:tRNA (cytidine(32)/uridine(32)-2'-O)-methyltransferase activity"/>
    <property type="evidence" value="ECO:0007669"/>
    <property type="project" value="UniProtKB-EC"/>
</dbReference>
<evidence type="ECO:0000256" key="2">
    <source>
        <dbReference type="ARBA" id="ARBA00022603"/>
    </source>
</evidence>